<dbReference type="InterPro" id="IPR017740">
    <property type="entry name" value="TssA-like"/>
</dbReference>
<dbReference type="Proteomes" id="UP000284202">
    <property type="component" value="Unassembled WGS sequence"/>
</dbReference>
<dbReference type="Pfam" id="PF06812">
    <property type="entry name" value="ImpA_N"/>
    <property type="match status" value="1"/>
</dbReference>
<dbReference type="PANTHER" id="PTHR37951:SF1">
    <property type="entry name" value="TYPE VI SECRETION SYSTEM COMPONENT TSSA1"/>
    <property type="match status" value="1"/>
</dbReference>
<comment type="caution">
    <text evidence="3">The sequence shown here is derived from an EMBL/GenBank/DDBJ whole genome shotgun (WGS) entry which is preliminary data.</text>
</comment>
<proteinExistence type="predicted"/>
<keyword evidence="4" id="KW-1185">Reference proteome</keyword>
<feature type="domain" description="ImpA N-terminal" evidence="2">
    <location>
        <begin position="7"/>
        <end position="139"/>
    </location>
</feature>
<protein>
    <recommendedName>
        <fullName evidence="2">ImpA N-terminal domain-containing protein</fullName>
    </recommendedName>
</protein>
<gene>
    <name evidence="3" type="ORF">D3P04_22345</name>
</gene>
<reference evidence="4" key="1">
    <citation type="submission" date="2018-09" db="EMBL/GenBank/DDBJ databases">
        <title>Acidovorax cavernicola nov. sp. isolated from Gruta de las Maravillas (Aracena, Spain).</title>
        <authorList>
            <person name="Jurado V."/>
            <person name="Gutierrez-Patricio S."/>
            <person name="Gonzalez-Pimentel J.L."/>
            <person name="Miller A.Z."/>
            <person name="Laiz L."/>
            <person name="Saiz-Jimenez C."/>
        </authorList>
    </citation>
    <scope>NUCLEOTIDE SEQUENCE [LARGE SCALE GENOMIC DNA]</scope>
    <source>
        <strain evidence="4">1011MAR3C25</strain>
    </source>
</reference>
<dbReference type="RefSeq" id="WP_119752098.1">
    <property type="nucleotide sequence ID" value="NZ_QZCG01000023.1"/>
</dbReference>
<evidence type="ECO:0000259" key="2">
    <source>
        <dbReference type="Pfam" id="PF06812"/>
    </source>
</evidence>
<feature type="region of interest" description="Disordered" evidence="1">
    <location>
        <begin position="1"/>
        <end position="21"/>
    </location>
</feature>
<name>A0A418SLU3_9RHOB</name>
<dbReference type="OrthoDB" id="9771118at2"/>
<sequence>MASVNLLEPISEENPCGPDLEREDDSEFVEYYFEAEARMPERYFTPGNEQNGMEDQLFDARKEFDLPVEKATIGRLLGRSRDLRLMSLLARFQILGGSLGEFADTIEDIAAMMAQWPDDLHPRLDRGAGERRATLEALNHQPTVVMPLLHLSIVSNGEVTLRRHMVAGGKAEPRKSEQDIAGSDLLGPLRAEGNRRVVEAANDHLTRIADALHRMVGLASSHASRAFTPDLAALRAAIADMQAMIVSARPDLRAWSAANAAAVETRIGDAAETETPAAGVNPVGQPALPPKTAAGAVPTIPNRATGAAALDAAKAWLAANEPSSPALVLVTQARLLVGAPLVEAIEVLMPGQAGNVMLNIGQDSGFSLPMARLKELTQSGLDQDKNGPGQPAALPAIARRGDLIGHLLGVEGYFSAQEPASPIPLLLVKAREMLEKRFDAIMAELLVAPVKEG</sequence>
<evidence type="ECO:0000256" key="1">
    <source>
        <dbReference type="SAM" id="MobiDB-lite"/>
    </source>
</evidence>
<accession>A0A418SLU3</accession>
<dbReference type="PANTHER" id="PTHR37951">
    <property type="entry name" value="CYTOPLASMIC PROTEIN-RELATED"/>
    <property type="match status" value="1"/>
</dbReference>
<evidence type="ECO:0000313" key="3">
    <source>
        <dbReference type="EMBL" id="RJE81926.1"/>
    </source>
</evidence>
<evidence type="ECO:0000313" key="4">
    <source>
        <dbReference type="Proteomes" id="UP000284202"/>
    </source>
</evidence>
<dbReference type="AlphaFoldDB" id="A0A418SLU3"/>
<organism evidence="3 4">
    <name type="scientific">Paracoccus onubensis</name>
    <dbReference type="NCBI Taxonomy" id="1675788"/>
    <lineage>
        <taxon>Bacteria</taxon>
        <taxon>Pseudomonadati</taxon>
        <taxon>Pseudomonadota</taxon>
        <taxon>Alphaproteobacteria</taxon>
        <taxon>Rhodobacterales</taxon>
        <taxon>Paracoccaceae</taxon>
        <taxon>Paracoccus</taxon>
    </lineage>
</organism>
<dbReference type="InterPro" id="IPR010657">
    <property type="entry name" value="ImpA_N"/>
</dbReference>
<dbReference type="EMBL" id="QZCG01000023">
    <property type="protein sequence ID" value="RJE81926.1"/>
    <property type="molecule type" value="Genomic_DNA"/>
</dbReference>